<protein>
    <recommendedName>
        <fullName evidence="2">RPA43 OB domain-containing protein</fullName>
    </recommendedName>
</protein>
<accession>C5LG34</accession>
<feature type="region of interest" description="Disordered" evidence="1">
    <location>
        <begin position="346"/>
        <end position="405"/>
    </location>
</feature>
<dbReference type="EMBL" id="GG681723">
    <property type="protein sequence ID" value="EER04289.1"/>
    <property type="molecule type" value="Genomic_DNA"/>
</dbReference>
<keyword evidence="4" id="KW-1185">Reference proteome</keyword>
<proteinExistence type="predicted"/>
<gene>
    <name evidence="3" type="ORF">Pmar_PMAR021794</name>
</gene>
<name>C5LG34_PERM5</name>
<evidence type="ECO:0000256" key="1">
    <source>
        <dbReference type="SAM" id="MobiDB-lite"/>
    </source>
</evidence>
<dbReference type="InParanoid" id="C5LG34"/>
<evidence type="ECO:0000259" key="2">
    <source>
        <dbReference type="Pfam" id="PF17875"/>
    </source>
</evidence>
<dbReference type="InterPro" id="IPR041178">
    <property type="entry name" value="RPA43_OB"/>
</dbReference>
<dbReference type="RefSeq" id="XP_002772473.1">
    <property type="nucleotide sequence ID" value="XM_002772427.1"/>
</dbReference>
<dbReference type="Pfam" id="PF17875">
    <property type="entry name" value="RPA43_OB"/>
    <property type="match status" value="1"/>
</dbReference>
<feature type="domain" description="RPA43 OB" evidence="2">
    <location>
        <begin position="172"/>
        <end position="326"/>
    </location>
</feature>
<evidence type="ECO:0000313" key="4">
    <source>
        <dbReference type="Proteomes" id="UP000007800"/>
    </source>
</evidence>
<evidence type="ECO:0000313" key="3">
    <source>
        <dbReference type="EMBL" id="EER04289.1"/>
    </source>
</evidence>
<reference evidence="3 4" key="1">
    <citation type="submission" date="2008-07" db="EMBL/GenBank/DDBJ databases">
        <authorList>
            <person name="El-Sayed N."/>
            <person name="Caler E."/>
            <person name="Inman J."/>
            <person name="Amedeo P."/>
            <person name="Hass B."/>
            <person name="Wortman J."/>
        </authorList>
    </citation>
    <scope>NUCLEOTIDE SEQUENCE [LARGE SCALE GENOMIC DNA]</scope>
    <source>
        <strain evidence="4">ATCC 50983 / TXsc</strain>
    </source>
</reference>
<organism evidence="4">
    <name type="scientific">Perkinsus marinus (strain ATCC 50983 / TXsc)</name>
    <dbReference type="NCBI Taxonomy" id="423536"/>
    <lineage>
        <taxon>Eukaryota</taxon>
        <taxon>Sar</taxon>
        <taxon>Alveolata</taxon>
        <taxon>Perkinsozoa</taxon>
        <taxon>Perkinsea</taxon>
        <taxon>Perkinsida</taxon>
        <taxon>Perkinsidae</taxon>
        <taxon>Perkinsus</taxon>
    </lineage>
</organism>
<feature type="compositionally biased region" description="Basic residues" evidence="1">
    <location>
        <begin position="394"/>
        <end position="405"/>
    </location>
</feature>
<dbReference type="Proteomes" id="UP000007800">
    <property type="component" value="Unassembled WGS sequence"/>
</dbReference>
<dbReference type="AlphaFoldDB" id="C5LG34"/>
<dbReference type="GeneID" id="9036854"/>
<dbReference type="Gene3D" id="2.40.50.1060">
    <property type="match status" value="1"/>
</dbReference>
<sequence>MSAVVTGCLIGTFPLDNSPQLLRYHTDHVPSPIPYSDFNKVVASATTLSDESMVGEGEGGVSSENSGIEIMVDGLGKALVKEEDFYSGRLSSVKLSVSASMIPSQVASKGILRRTAMKMLLLRYLDHPTAPAITIGLLPSSVSPSSCYVGEGGALLTSRLSQIELLSIGIKAGEKLTGEVTHVSGTSIGVTVLGTWPATIPSSNMLSDWTYDEGEAAWKRQRSNACADAIVKKGTHVTFFVDSVVTGSNSIATNANDYDDDTYYWENSQKEDNRECYGVGGVDEDDVESTFTRKWAAATKTIESDLNNSSFRSLVTPKEVRENTAVVSAESTFTIIGALLEPTGAMRGSTKRKTAELEKVEEDAVEEKRVTKKKKHHHKEADRDEEANESTKVEKKHKKHRKLSH</sequence>